<protein>
    <recommendedName>
        <fullName evidence="1">Transposase IS200-like domain-containing protein</fullName>
    </recommendedName>
</protein>
<sequence length="283" mass="32884">MTRPLRIEYPGALYHVMSRGNAHQDIYFDDKDRRKFLKNLEDCIETHHLICHAYCLMNNHYHLLLETLEGNLSKAMRDINGIYTQGFNKRHGRVGHILQGRYKAYLIEKETYLLEITRYIVLNPVRAGLVGQPHLWRWSSCGATSGVLKVPKWLHIDWVLKFFSADRGCAQKLYRQFVENVSVGNPYESLKKGVILGSPQFVNWIWEKTNGSEDMKDIPRTERVVGRPTLDELFDGVENLEERNATIQLARNRCRYLISEISNHLNLDPSTVGKIACGKYHKR</sequence>
<reference evidence="2 3" key="1">
    <citation type="journal article" date="2015" name="Nature">
        <title>rRNA introns, odd ribosomes, and small enigmatic genomes across a large radiation of phyla.</title>
        <authorList>
            <person name="Brown C.T."/>
            <person name="Hug L.A."/>
            <person name="Thomas B.C."/>
            <person name="Sharon I."/>
            <person name="Castelle C.J."/>
            <person name="Singh A."/>
            <person name="Wilkins M.J."/>
            <person name="Williams K.H."/>
            <person name="Banfield J.F."/>
        </authorList>
    </citation>
    <scope>NUCLEOTIDE SEQUENCE [LARGE SCALE GENOMIC DNA]</scope>
</reference>
<gene>
    <name evidence="2" type="ORF">UX45_C0001G0096</name>
</gene>
<comment type="caution">
    <text evidence="2">The sequence shown here is derived from an EMBL/GenBank/DDBJ whole genome shotgun (WGS) entry which is preliminary data.</text>
</comment>
<proteinExistence type="predicted"/>
<dbReference type="InterPro" id="IPR002686">
    <property type="entry name" value="Transposase_17"/>
</dbReference>
<dbReference type="GO" id="GO:0003677">
    <property type="term" value="F:DNA binding"/>
    <property type="evidence" value="ECO:0007669"/>
    <property type="project" value="InterPro"/>
</dbReference>
<dbReference type="Proteomes" id="UP000034705">
    <property type="component" value="Unassembled WGS sequence"/>
</dbReference>
<organism evidence="2 3">
    <name type="scientific">Candidatus Uhrbacteria bacterium GW2011_GWF2_46_218</name>
    <dbReference type="NCBI Taxonomy" id="1619001"/>
    <lineage>
        <taxon>Bacteria</taxon>
        <taxon>Candidatus Uhriibacteriota</taxon>
    </lineage>
</organism>
<dbReference type="AlphaFoldDB" id="A0A0G1PNX6"/>
<dbReference type="Pfam" id="PF01797">
    <property type="entry name" value="Y1_Tnp"/>
    <property type="match status" value="1"/>
</dbReference>
<dbReference type="PATRIC" id="fig|1619001.3.peg.101"/>
<dbReference type="Gene3D" id="3.30.70.1290">
    <property type="entry name" value="Transposase IS200-like"/>
    <property type="match status" value="1"/>
</dbReference>
<name>A0A0G1PNX6_9BACT</name>
<dbReference type="GO" id="GO:0004803">
    <property type="term" value="F:transposase activity"/>
    <property type="evidence" value="ECO:0007669"/>
    <property type="project" value="InterPro"/>
</dbReference>
<dbReference type="EMBL" id="LCMG01000001">
    <property type="protein sequence ID" value="KKU34387.1"/>
    <property type="molecule type" value="Genomic_DNA"/>
</dbReference>
<dbReference type="GO" id="GO:0006313">
    <property type="term" value="P:DNA transposition"/>
    <property type="evidence" value="ECO:0007669"/>
    <property type="project" value="InterPro"/>
</dbReference>
<feature type="domain" description="Transposase IS200-like" evidence="1">
    <location>
        <begin position="9"/>
        <end position="123"/>
    </location>
</feature>
<dbReference type="PANTHER" id="PTHR34322:SF2">
    <property type="entry name" value="TRANSPOSASE IS200-LIKE DOMAIN-CONTAINING PROTEIN"/>
    <property type="match status" value="1"/>
</dbReference>
<dbReference type="InterPro" id="IPR036515">
    <property type="entry name" value="Transposase_17_sf"/>
</dbReference>
<evidence type="ECO:0000313" key="3">
    <source>
        <dbReference type="Proteomes" id="UP000034705"/>
    </source>
</evidence>
<dbReference type="PANTHER" id="PTHR34322">
    <property type="entry name" value="TRANSPOSASE, Y1_TNP DOMAIN-CONTAINING"/>
    <property type="match status" value="1"/>
</dbReference>
<evidence type="ECO:0000313" key="2">
    <source>
        <dbReference type="EMBL" id="KKU34387.1"/>
    </source>
</evidence>
<dbReference type="SMART" id="SM01321">
    <property type="entry name" value="Y1_Tnp"/>
    <property type="match status" value="1"/>
</dbReference>
<dbReference type="SUPFAM" id="SSF143422">
    <property type="entry name" value="Transposase IS200-like"/>
    <property type="match status" value="1"/>
</dbReference>
<evidence type="ECO:0000259" key="1">
    <source>
        <dbReference type="SMART" id="SM01321"/>
    </source>
</evidence>
<accession>A0A0G1PNX6</accession>